<comment type="catalytic activity">
    <reaction evidence="8">
        <text>L-lysyl-[protein] + acetyl-CoA = N(6)-acetyl-L-lysyl-[protein] + CoA + H(+)</text>
        <dbReference type="Rhea" id="RHEA:45948"/>
        <dbReference type="Rhea" id="RHEA-COMP:9752"/>
        <dbReference type="Rhea" id="RHEA-COMP:10731"/>
        <dbReference type="ChEBI" id="CHEBI:15378"/>
        <dbReference type="ChEBI" id="CHEBI:29969"/>
        <dbReference type="ChEBI" id="CHEBI:57287"/>
        <dbReference type="ChEBI" id="CHEBI:57288"/>
        <dbReference type="ChEBI" id="CHEBI:61930"/>
        <dbReference type="EC" id="2.3.1.48"/>
    </reaction>
</comment>
<dbReference type="InterPro" id="IPR031162">
    <property type="entry name" value="CBP_P300_HAT"/>
</dbReference>
<evidence type="ECO:0000256" key="3">
    <source>
        <dbReference type="ARBA" id="ARBA00022679"/>
    </source>
</evidence>
<comment type="caution">
    <text evidence="10">The sequence shown here is derived from an EMBL/GenBank/DDBJ whole genome shotgun (WGS) entry which is preliminary data.</text>
</comment>
<dbReference type="GO" id="GO:0045944">
    <property type="term" value="P:positive regulation of transcription by RNA polymerase II"/>
    <property type="evidence" value="ECO:0007669"/>
    <property type="project" value="TreeGrafter"/>
</dbReference>
<evidence type="ECO:0000256" key="6">
    <source>
        <dbReference type="ARBA" id="ARBA00023163"/>
    </source>
</evidence>
<dbReference type="InterPro" id="IPR013178">
    <property type="entry name" value="Histone_AcTrfase_Rtt109/CBP"/>
</dbReference>
<evidence type="ECO:0000256" key="1">
    <source>
        <dbReference type="ARBA" id="ARBA00004123"/>
    </source>
</evidence>
<evidence type="ECO:0000313" key="10">
    <source>
        <dbReference type="EMBL" id="OUC40049.1"/>
    </source>
</evidence>
<dbReference type="GO" id="GO:0005634">
    <property type="term" value="C:nucleus"/>
    <property type="evidence" value="ECO:0007669"/>
    <property type="project" value="UniProtKB-SubCell"/>
</dbReference>
<dbReference type="GO" id="GO:0000123">
    <property type="term" value="C:histone acetyltransferase complex"/>
    <property type="evidence" value="ECO:0007669"/>
    <property type="project" value="TreeGrafter"/>
</dbReference>
<evidence type="ECO:0000259" key="9">
    <source>
        <dbReference type="PROSITE" id="PS51727"/>
    </source>
</evidence>
<reference evidence="10 11" key="1">
    <citation type="submission" date="2015-04" db="EMBL/GenBank/DDBJ databases">
        <title>Draft genome of the roundworm Trichinella nativa.</title>
        <authorList>
            <person name="Mitreva M."/>
        </authorList>
    </citation>
    <scope>NUCLEOTIDE SEQUENCE [LARGE SCALE GENOMIC DNA]</scope>
    <source>
        <strain evidence="10 11">ISS45</strain>
    </source>
</reference>
<dbReference type="GO" id="GO:0003713">
    <property type="term" value="F:transcription coactivator activity"/>
    <property type="evidence" value="ECO:0007669"/>
    <property type="project" value="TreeGrafter"/>
</dbReference>
<dbReference type="GO" id="GO:0005667">
    <property type="term" value="C:transcription regulator complex"/>
    <property type="evidence" value="ECO:0007669"/>
    <property type="project" value="TreeGrafter"/>
</dbReference>
<protein>
    <recommendedName>
        <fullName evidence="2">histone acetyltransferase</fullName>
        <ecNumber evidence="2">2.3.1.48</ecNumber>
    </recommendedName>
</protein>
<organism evidence="10 11">
    <name type="scientific">Trichinella nativa</name>
    <dbReference type="NCBI Taxonomy" id="6335"/>
    <lineage>
        <taxon>Eukaryota</taxon>
        <taxon>Metazoa</taxon>
        <taxon>Ecdysozoa</taxon>
        <taxon>Nematoda</taxon>
        <taxon>Enoplea</taxon>
        <taxon>Dorylaimia</taxon>
        <taxon>Trichinellida</taxon>
        <taxon>Trichinellidae</taxon>
        <taxon>Trichinella</taxon>
    </lineage>
</organism>
<evidence type="ECO:0000313" key="11">
    <source>
        <dbReference type="Proteomes" id="UP000243006"/>
    </source>
</evidence>
<dbReference type="SMART" id="SM01250">
    <property type="entry name" value="KAT11"/>
    <property type="match status" value="1"/>
</dbReference>
<evidence type="ECO:0000256" key="7">
    <source>
        <dbReference type="ARBA" id="ARBA00023242"/>
    </source>
</evidence>
<sequence length="395" mass="46802">MLSMQECVAFRRSHFFQPISICELEQYFAVKMDDVMRMLGYCCCRSLSYTVMPLPCRGNPSCFIRRNGYYYYYKKMLRLQFSVEVNVLPQNKMSVHIENRVNKLLRNNKADDKEVIIRVLSDCNAETEVKPFMKTRFCDSGLMSDTFPYRSKAIFAFQIIDDKEICFFGMFVQEYGSSCPPPNSRQIYIAYLDSVKYFEPQNLRTTVYQEILLGYMEYAKSLGFMKVNIWACPSNRNNEYIFYCHPLEQKIPNEKKLQEWYKCLLDKGIMENIIVDYKEMYKHIQDSHFTSVTELPYFEGDWIPEMLESLIMELKEGIQKRTTDVSMIDGPILAHTIQNNDQKENVTVSKDVISEKQIFEDALLHIKKHREVFRYYHYYGLIFTNAFSICCRLTL</sequence>
<evidence type="ECO:0000256" key="5">
    <source>
        <dbReference type="ARBA" id="ARBA00023015"/>
    </source>
</evidence>
<name>A0A1Y3E8U8_9BILA</name>
<keyword evidence="6" id="KW-0804">Transcription</keyword>
<dbReference type="PANTHER" id="PTHR13808:SF1">
    <property type="entry name" value="HISTONE ACETYLTRANSFERASE"/>
    <property type="match status" value="1"/>
</dbReference>
<proteinExistence type="predicted"/>
<dbReference type="PROSITE" id="PS51727">
    <property type="entry name" value="CBP_P300_HAT"/>
    <property type="match status" value="1"/>
</dbReference>
<feature type="domain" description="CBP/p300-type HAT" evidence="9">
    <location>
        <begin position="82"/>
        <end position="395"/>
    </location>
</feature>
<evidence type="ECO:0000256" key="4">
    <source>
        <dbReference type="ARBA" id="ARBA00022853"/>
    </source>
</evidence>
<dbReference type="InterPro" id="IPR010303">
    <property type="entry name" value="RING_CBP-p300"/>
</dbReference>
<keyword evidence="3" id="KW-0808">Transferase</keyword>
<dbReference type="Proteomes" id="UP000243006">
    <property type="component" value="Unassembled WGS sequence"/>
</dbReference>
<dbReference type="GO" id="GO:0004402">
    <property type="term" value="F:histone acetyltransferase activity"/>
    <property type="evidence" value="ECO:0007669"/>
    <property type="project" value="InterPro"/>
</dbReference>
<keyword evidence="5" id="KW-0805">Transcription regulation</keyword>
<gene>
    <name evidence="10" type="ORF">D917_00793</name>
</gene>
<dbReference type="AlphaFoldDB" id="A0A1Y3E8U8"/>
<keyword evidence="7" id="KW-0539">Nucleus</keyword>
<evidence type="ECO:0000256" key="8">
    <source>
        <dbReference type="ARBA" id="ARBA00048017"/>
    </source>
</evidence>
<keyword evidence="4" id="KW-0156">Chromatin regulator</keyword>
<comment type="subcellular location">
    <subcellularLocation>
        <location evidence="1">Nucleus</location>
    </subcellularLocation>
</comment>
<accession>A0A1Y3E8U8</accession>
<dbReference type="Pfam" id="PF06001">
    <property type="entry name" value="RING_CBP-p300"/>
    <property type="match status" value="1"/>
</dbReference>
<dbReference type="Pfam" id="PF08214">
    <property type="entry name" value="HAT_KAT11"/>
    <property type="match status" value="1"/>
</dbReference>
<dbReference type="PANTHER" id="PTHR13808">
    <property type="entry name" value="CBP/P300-RELATED"/>
    <property type="match status" value="1"/>
</dbReference>
<dbReference type="EMBL" id="LVZM01023349">
    <property type="protein sequence ID" value="OUC40049.1"/>
    <property type="molecule type" value="Genomic_DNA"/>
</dbReference>
<dbReference type="GO" id="GO:0031490">
    <property type="term" value="F:chromatin DNA binding"/>
    <property type="evidence" value="ECO:0007669"/>
    <property type="project" value="TreeGrafter"/>
</dbReference>
<dbReference type="EC" id="2.3.1.48" evidence="2"/>
<evidence type="ECO:0000256" key="2">
    <source>
        <dbReference type="ARBA" id="ARBA00013184"/>
    </source>
</evidence>